<keyword evidence="1" id="KW-0472">Membrane</keyword>
<keyword evidence="1" id="KW-1133">Transmembrane helix</keyword>
<dbReference type="AlphaFoldDB" id="Q2QAN1"/>
<feature type="transmembrane region" description="Helical" evidence="1">
    <location>
        <begin position="20"/>
        <end position="38"/>
    </location>
</feature>
<keyword evidence="1" id="KW-0812">Transmembrane</keyword>
<feature type="transmembrane region" description="Helical" evidence="1">
    <location>
        <begin position="44"/>
        <end position="64"/>
    </location>
</feature>
<sequence length="78" mass="9083">MLDDGHEDLFGGIWPFMKRALFVFLPLWVAMIVWYGGVDYIDRTILLFMTTISAGLTFPVIQLFEKLNIKRKIKSKSE</sequence>
<organism evidence="2">
    <name type="scientific">uncultured marine group II euryarchaeote HF70_39H11</name>
    <dbReference type="NCBI Taxonomy" id="347541"/>
    <lineage>
        <taxon>Archaea</taxon>
        <taxon>Methanobacteriati</taxon>
        <taxon>Thermoplasmatota</taxon>
        <taxon>Candidatus Poseidoniia</taxon>
        <taxon>Candidatus Poseidoniales</taxon>
        <taxon>environmental samples</taxon>
    </lineage>
</organism>
<proteinExistence type="predicted"/>
<accession>Q2QAN1</accession>
<name>Q2QAN1_9ARCH</name>
<evidence type="ECO:0000256" key="1">
    <source>
        <dbReference type="SAM" id="Phobius"/>
    </source>
</evidence>
<protein>
    <submittedName>
        <fullName evidence="2">Uncharacterized protein</fullName>
    </submittedName>
</protein>
<evidence type="ECO:0000313" key="2">
    <source>
        <dbReference type="EMBL" id="ABA61415.1"/>
    </source>
</evidence>
<dbReference type="EMBL" id="DQ156349">
    <property type="protein sequence ID" value="ABA61415.1"/>
    <property type="molecule type" value="Genomic_DNA"/>
</dbReference>
<reference evidence="2" key="1">
    <citation type="journal article" date="2006" name="Nature">
        <title>Proteorhodopsin lateral gene transfer between marine planktonic Bacteria and Archaea.</title>
        <authorList>
            <person name="Frigaard N.U."/>
            <person name="Martinez A."/>
            <person name="Mincer T.J."/>
            <person name="DeLong E.F."/>
        </authorList>
    </citation>
    <scope>NUCLEOTIDE SEQUENCE</scope>
</reference>